<comment type="caution">
    <text evidence="2">The sequence shown here is derived from an EMBL/GenBank/DDBJ whole genome shotgun (WGS) entry which is preliminary data.</text>
</comment>
<gene>
    <name evidence="2" type="ORF">GCM10019998_23100</name>
</gene>
<evidence type="ECO:0000313" key="3">
    <source>
        <dbReference type="Proteomes" id="UP001501577"/>
    </source>
</evidence>
<evidence type="ECO:0000313" key="2">
    <source>
        <dbReference type="EMBL" id="GAA3026002.1"/>
    </source>
</evidence>
<reference evidence="2 3" key="1">
    <citation type="journal article" date="2019" name="Int. J. Syst. Evol. Microbiol.">
        <title>The Global Catalogue of Microorganisms (GCM) 10K type strain sequencing project: providing services to taxonomists for standard genome sequencing and annotation.</title>
        <authorList>
            <consortium name="The Broad Institute Genomics Platform"/>
            <consortium name="The Broad Institute Genome Sequencing Center for Infectious Disease"/>
            <person name="Wu L."/>
            <person name="Ma J."/>
        </authorList>
    </citation>
    <scope>NUCLEOTIDE SEQUENCE [LARGE SCALE GENOMIC DNA]</scope>
    <source>
        <strain evidence="2 3">JCM 8736</strain>
    </source>
</reference>
<sequence>MNGITIFGICIALIGTGTIFWGTTLYPINLLDSEFMSLFVGGLVLISIGVALMSGVSPILKISIIWVTAILTLVYIYGFEMDLIVKLISFVPIIGLVIWLTTKFLK</sequence>
<feature type="transmembrane region" description="Helical" evidence="1">
    <location>
        <begin position="83"/>
        <end position="102"/>
    </location>
</feature>
<dbReference type="EMBL" id="BAAAXQ010000077">
    <property type="protein sequence ID" value="GAA3026002.1"/>
    <property type="molecule type" value="Genomic_DNA"/>
</dbReference>
<evidence type="ECO:0008006" key="4">
    <source>
        <dbReference type="Google" id="ProtNLM"/>
    </source>
</evidence>
<feature type="transmembrane region" description="Helical" evidence="1">
    <location>
        <begin position="59"/>
        <end position="77"/>
    </location>
</feature>
<keyword evidence="3" id="KW-1185">Reference proteome</keyword>
<name>A0ABN3YFB1_9ENTE</name>
<accession>A0ABN3YFB1</accession>
<keyword evidence="1" id="KW-0472">Membrane</keyword>
<protein>
    <recommendedName>
        <fullName evidence="4">DUF5668 domain-containing protein</fullName>
    </recommendedName>
</protein>
<feature type="transmembrane region" description="Helical" evidence="1">
    <location>
        <begin position="35"/>
        <end position="52"/>
    </location>
</feature>
<proteinExistence type="predicted"/>
<keyword evidence="1" id="KW-0812">Transmembrane</keyword>
<dbReference type="RefSeq" id="WP_157061645.1">
    <property type="nucleotide sequence ID" value="NZ_BAAAXQ010000077.1"/>
</dbReference>
<evidence type="ECO:0000256" key="1">
    <source>
        <dbReference type="SAM" id="Phobius"/>
    </source>
</evidence>
<keyword evidence="1" id="KW-1133">Transmembrane helix</keyword>
<dbReference type="Proteomes" id="UP001501577">
    <property type="component" value="Unassembled WGS sequence"/>
</dbReference>
<organism evidence="2 3">
    <name type="scientific">Tetragenococcus solitarius</name>
    <dbReference type="NCBI Taxonomy" id="71453"/>
    <lineage>
        <taxon>Bacteria</taxon>
        <taxon>Bacillati</taxon>
        <taxon>Bacillota</taxon>
        <taxon>Bacilli</taxon>
        <taxon>Lactobacillales</taxon>
        <taxon>Enterococcaceae</taxon>
        <taxon>Tetragenococcus</taxon>
    </lineage>
</organism>
<feature type="transmembrane region" description="Helical" evidence="1">
    <location>
        <begin position="7"/>
        <end position="29"/>
    </location>
</feature>